<dbReference type="AlphaFoldDB" id="A0A816GMJ8"/>
<feature type="non-terminal residue" evidence="1">
    <location>
        <position position="148"/>
    </location>
</feature>
<feature type="non-terminal residue" evidence="1">
    <location>
        <position position="1"/>
    </location>
</feature>
<dbReference type="EMBL" id="CAJOBC010148867">
    <property type="protein sequence ID" value="CAF4668104.1"/>
    <property type="molecule type" value="Genomic_DNA"/>
</dbReference>
<evidence type="ECO:0000313" key="2">
    <source>
        <dbReference type="EMBL" id="CAF4668104.1"/>
    </source>
</evidence>
<evidence type="ECO:0000313" key="3">
    <source>
        <dbReference type="Proteomes" id="UP000663829"/>
    </source>
</evidence>
<reference evidence="1" key="1">
    <citation type="submission" date="2021-02" db="EMBL/GenBank/DDBJ databases">
        <authorList>
            <person name="Nowell W R."/>
        </authorList>
    </citation>
    <scope>NUCLEOTIDE SEQUENCE</scope>
</reference>
<keyword evidence="3" id="KW-1185">Reference proteome</keyword>
<name>A0A816GMJ8_9BILA</name>
<accession>A0A816GMJ8</accession>
<proteinExistence type="predicted"/>
<sequence length="148" mass="17072">TVVINTQVLTIVKYYDNQIFIYKALANEQENLSEPQKWIFYYAPLAIPSIDVENNNWIWASDNDFIVKITIENDEIDRLVREAVIKKYDASKTKYSDVWDVVPLLINSLTVYLVETGTTNPVQSILPSYLIHPTSIIFYSLFKTSSKA</sequence>
<organism evidence="1 3">
    <name type="scientific">Didymodactylos carnosus</name>
    <dbReference type="NCBI Taxonomy" id="1234261"/>
    <lineage>
        <taxon>Eukaryota</taxon>
        <taxon>Metazoa</taxon>
        <taxon>Spiralia</taxon>
        <taxon>Gnathifera</taxon>
        <taxon>Rotifera</taxon>
        <taxon>Eurotatoria</taxon>
        <taxon>Bdelloidea</taxon>
        <taxon>Philodinida</taxon>
        <taxon>Philodinidae</taxon>
        <taxon>Didymodactylos</taxon>
    </lineage>
</organism>
<comment type="caution">
    <text evidence="1">The sequence shown here is derived from an EMBL/GenBank/DDBJ whole genome shotgun (WGS) entry which is preliminary data.</text>
</comment>
<dbReference type="Proteomes" id="UP000681722">
    <property type="component" value="Unassembled WGS sequence"/>
</dbReference>
<gene>
    <name evidence="1" type="ORF">GPM918_LOCUS46503</name>
    <name evidence="2" type="ORF">SRO942_LOCUS50803</name>
</gene>
<evidence type="ECO:0000313" key="1">
    <source>
        <dbReference type="EMBL" id="CAF1677253.1"/>
    </source>
</evidence>
<dbReference type="Proteomes" id="UP000663829">
    <property type="component" value="Unassembled WGS sequence"/>
</dbReference>
<protein>
    <submittedName>
        <fullName evidence="1">Uncharacterized protein</fullName>
    </submittedName>
</protein>
<dbReference type="EMBL" id="CAJNOQ010064353">
    <property type="protein sequence ID" value="CAF1677253.1"/>
    <property type="molecule type" value="Genomic_DNA"/>
</dbReference>